<dbReference type="EMBL" id="LR735258">
    <property type="protein sequence ID" value="VXD47239.1"/>
    <property type="molecule type" value="Genomic_DNA"/>
</dbReference>
<protein>
    <submittedName>
        <fullName evidence="1">Uncharacterized protein</fullName>
    </submittedName>
</protein>
<dbReference type="AlphaFoldDB" id="A0A5Q5ACP2"/>
<evidence type="ECO:0000313" key="2">
    <source>
        <dbReference type="EMBL" id="VXD47239.1"/>
    </source>
</evidence>
<feature type="non-terminal residue" evidence="1">
    <location>
        <position position="1"/>
    </location>
</feature>
<gene>
    <name evidence="1" type="ORF">DYADSP32_4901</name>
</gene>
<organism evidence="1">
    <name type="scientific">Dyadobacter sp. 32</name>
    <dbReference type="NCBI Taxonomy" id="538966"/>
    <lineage>
        <taxon>Bacteria</taxon>
        <taxon>Pseudomonadati</taxon>
        <taxon>Bacteroidota</taxon>
        <taxon>Cytophagia</taxon>
        <taxon>Cytophagales</taxon>
        <taxon>Spirosomataceae</taxon>
        <taxon>Dyadobacter</taxon>
    </lineage>
</organism>
<dbReference type="EMBL" id="LR732074">
    <property type="protein sequence ID" value="VWV59663.1"/>
    <property type="molecule type" value="Genomic_DNA"/>
</dbReference>
<reference evidence="1" key="1">
    <citation type="submission" date="2019-10" db="EMBL/GenBank/DDBJ databases">
        <authorList>
            <person name="Dow E L."/>
        </authorList>
    </citation>
    <scope>NUCLEOTIDE SEQUENCE</scope>
    <source>
        <strain evidence="1">32</strain>
        <strain evidence="2">Dyadobacter sp. 32 sample 2</strain>
    </source>
</reference>
<name>A0A5Q5ACP2_9BACT</name>
<accession>A0A5Q5ACP2</accession>
<evidence type="ECO:0000313" key="1">
    <source>
        <dbReference type="EMBL" id="VWV59663.1"/>
    </source>
</evidence>
<feature type="non-terminal residue" evidence="1">
    <location>
        <position position="49"/>
    </location>
</feature>
<proteinExistence type="predicted"/>
<sequence length="49" mass="5882">VESDHTPVEINGCDRFERNLFWCDCQPRVDGIQKPQFQPIIQKNKWYCV</sequence>